<accession>A0A1E4TLV3</accession>
<evidence type="ECO:0000313" key="2">
    <source>
        <dbReference type="EMBL" id="ODV92707.1"/>
    </source>
</evidence>
<feature type="region of interest" description="Disordered" evidence="1">
    <location>
        <begin position="249"/>
        <end position="277"/>
    </location>
</feature>
<feature type="region of interest" description="Disordered" evidence="1">
    <location>
        <begin position="145"/>
        <end position="233"/>
    </location>
</feature>
<gene>
    <name evidence="2" type="ORF">CANCADRAFT_90989</name>
</gene>
<keyword evidence="3" id="KW-1185">Reference proteome</keyword>
<dbReference type="Proteomes" id="UP000095023">
    <property type="component" value="Unassembled WGS sequence"/>
</dbReference>
<dbReference type="EMBL" id="KV453841">
    <property type="protein sequence ID" value="ODV92707.1"/>
    <property type="molecule type" value="Genomic_DNA"/>
</dbReference>
<evidence type="ECO:0000313" key="3">
    <source>
        <dbReference type="Proteomes" id="UP000095023"/>
    </source>
</evidence>
<reference evidence="3" key="1">
    <citation type="submission" date="2016-02" db="EMBL/GenBank/DDBJ databases">
        <title>Comparative genomics of biotechnologically important yeasts.</title>
        <authorList>
            <consortium name="DOE Joint Genome Institute"/>
            <person name="Riley R."/>
            <person name="Haridas S."/>
            <person name="Wolfe K.H."/>
            <person name="Lopes M.R."/>
            <person name="Hittinger C.T."/>
            <person name="Goker M."/>
            <person name="Salamov A."/>
            <person name="Wisecaver J."/>
            <person name="Long T.M."/>
            <person name="Aerts A.L."/>
            <person name="Barry K."/>
            <person name="Choi C."/>
            <person name="Clum A."/>
            <person name="Coughlan A.Y."/>
            <person name="Deshpande S."/>
            <person name="Douglass A.P."/>
            <person name="Hanson S.J."/>
            <person name="Klenk H.-P."/>
            <person name="Labutti K."/>
            <person name="Lapidus A."/>
            <person name="Lindquist E."/>
            <person name="Lipzen A."/>
            <person name="Meier-Kolthoff J.P."/>
            <person name="Ohm R.A."/>
            <person name="Otillar R.P."/>
            <person name="Pangilinan J."/>
            <person name="Peng Y."/>
            <person name="Rokas A."/>
            <person name="Rosa C.A."/>
            <person name="Scheuner C."/>
            <person name="Sibirny A.A."/>
            <person name="Slot J.C."/>
            <person name="Stielow J.B."/>
            <person name="Sun H."/>
            <person name="Kurtzman C.P."/>
            <person name="Blackwell M."/>
            <person name="Jeffries T.W."/>
            <person name="Grigoriev I.V."/>
        </authorList>
    </citation>
    <scope>NUCLEOTIDE SEQUENCE [LARGE SCALE GENOMIC DNA]</scope>
    <source>
        <strain evidence="3">NRRL Y-17796</strain>
    </source>
</reference>
<organism evidence="2 3">
    <name type="scientific">Tortispora caseinolytica NRRL Y-17796</name>
    <dbReference type="NCBI Taxonomy" id="767744"/>
    <lineage>
        <taxon>Eukaryota</taxon>
        <taxon>Fungi</taxon>
        <taxon>Dikarya</taxon>
        <taxon>Ascomycota</taxon>
        <taxon>Saccharomycotina</taxon>
        <taxon>Trigonopsidomycetes</taxon>
        <taxon>Trigonopsidales</taxon>
        <taxon>Trigonopsidaceae</taxon>
        <taxon>Tortispora</taxon>
    </lineage>
</organism>
<evidence type="ECO:0000256" key="1">
    <source>
        <dbReference type="SAM" id="MobiDB-lite"/>
    </source>
</evidence>
<feature type="compositionally biased region" description="Polar residues" evidence="1">
    <location>
        <begin position="191"/>
        <end position="203"/>
    </location>
</feature>
<protein>
    <submittedName>
        <fullName evidence="2">Uncharacterized protein</fullName>
    </submittedName>
</protein>
<name>A0A1E4TLV3_9ASCO</name>
<sequence>MTDSFSLLRSQLKLCDGLARELETSRNIRVNEDARNFIFSTNSFLNNLESEISGSDAKALLKNPEVRSVLQYAVWNILKELENTKAELAHIKHFVTTELVDLYDKDIQLLFNKIKATPFNNAANTQLETPASLPSVKFNHQKEPAIAYKTPRTLNHNKGDDTSSDEIAYSAATPRAQDLEFPSDNAVQHRGGTQEQQEQQDATNIDNIDNIDEPHSPIDSQIIEDDFPSEPPNETPIKGTAAYLHIEQSSDSGLVSREDSDAYPYTPTRPQARQTHEKTCKKCHKPFAVDVPGGIQKKLCEECSQAAVKNYVVQVGDIDELLKAVADHPEDQEYEIHGSWKLSAESLWKFYPKLPVYLWSMSQKNQFRTYSRKLADKIAEKTKIRLSLHQSGFSKTKATVIYYRSSTSKNSLGNLSNSDIVIVQVKDGTVSLQYRHLPVV</sequence>
<dbReference type="AlphaFoldDB" id="A0A1E4TLV3"/>
<proteinExistence type="predicted"/>